<keyword evidence="1 8" id="KW-0678">Repressor</keyword>
<sequence>MKCPFCSSIESKVTDSRASATGDVIRRRRECEGCARRFTTYERVEEVLPLVVKKDGRREVFDRQKVLASLRRACDKRAVPLARLEQTVDGVERELIDAGDKEITSEKVGERVMAQLREIDPVAYVRFASVYRQFRDIDELRSEIDLLARVNQEGPVQS</sequence>
<dbReference type="Pfam" id="PF22811">
    <property type="entry name" value="Zn_ribbon_NrdR"/>
    <property type="match status" value="1"/>
</dbReference>
<evidence type="ECO:0000256" key="2">
    <source>
        <dbReference type="ARBA" id="ARBA00022741"/>
    </source>
</evidence>
<keyword evidence="8" id="KW-0479">Metal-binding</keyword>
<feature type="domain" description="ATP-cone" evidence="9">
    <location>
        <begin position="49"/>
        <end position="139"/>
    </location>
</feature>
<dbReference type="InterPro" id="IPR055173">
    <property type="entry name" value="NrdR-like_N"/>
</dbReference>
<keyword evidence="7 8" id="KW-0804">Transcription</keyword>
<dbReference type="PANTHER" id="PTHR30455">
    <property type="entry name" value="TRANSCRIPTIONAL REPRESSOR NRDR"/>
    <property type="match status" value="1"/>
</dbReference>
<evidence type="ECO:0000256" key="5">
    <source>
        <dbReference type="ARBA" id="ARBA00023015"/>
    </source>
</evidence>
<dbReference type="AlphaFoldDB" id="A0A0K1QDZ9"/>
<evidence type="ECO:0000256" key="3">
    <source>
        <dbReference type="ARBA" id="ARBA00022771"/>
    </source>
</evidence>
<dbReference type="Proteomes" id="UP000064967">
    <property type="component" value="Chromosome"/>
</dbReference>
<proteinExistence type="inferred from homology"/>
<dbReference type="InterPro" id="IPR003796">
    <property type="entry name" value="RNR_NrdR-like"/>
</dbReference>
<dbReference type="GO" id="GO:0005524">
    <property type="term" value="F:ATP binding"/>
    <property type="evidence" value="ECO:0007669"/>
    <property type="project" value="UniProtKB-UniRule"/>
</dbReference>
<reference evidence="10 11" key="1">
    <citation type="submission" date="2015-08" db="EMBL/GenBank/DDBJ databases">
        <authorList>
            <person name="Babu N.S."/>
            <person name="Beckwith C.J."/>
            <person name="Beseler K.G."/>
            <person name="Brison A."/>
            <person name="Carone J.V."/>
            <person name="Caskin T.P."/>
            <person name="Diamond M."/>
            <person name="Durham M.E."/>
            <person name="Foxe J.M."/>
            <person name="Go M."/>
            <person name="Henderson B.A."/>
            <person name="Jones I.B."/>
            <person name="McGettigan J.A."/>
            <person name="Micheletti S.J."/>
            <person name="Nasrallah M.E."/>
            <person name="Ortiz D."/>
            <person name="Piller C.R."/>
            <person name="Privatt S.R."/>
            <person name="Schneider S.L."/>
            <person name="Sharp S."/>
            <person name="Smith T.C."/>
            <person name="Stanton J.D."/>
            <person name="Ullery H.E."/>
            <person name="Wilson R.J."/>
            <person name="Serrano M.G."/>
            <person name="Buck G."/>
            <person name="Lee V."/>
            <person name="Wang Y."/>
            <person name="Carvalho R."/>
            <person name="Voegtly L."/>
            <person name="Shi R."/>
            <person name="Duckworth R."/>
            <person name="Johnson A."/>
            <person name="Loviza R."/>
            <person name="Walstead R."/>
            <person name="Shah Z."/>
            <person name="Kiflezghi M."/>
            <person name="Wade K."/>
            <person name="Ball S.L."/>
            <person name="Bradley K.W."/>
            <person name="Asai D.J."/>
            <person name="Bowman C.A."/>
            <person name="Russell D.A."/>
            <person name="Pope W.H."/>
            <person name="Jacobs-Sera D."/>
            <person name="Hendrix R.W."/>
            <person name="Hatfull G.F."/>
        </authorList>
    </citation>
    <scope>NUCLEOTIDE SEQUENCE [LARGE SCALE GENOMIC DNA]</scope>
    <source>
        <strain evidence="10 11">DSM 27648</strain>
    </source>
</reference>
<evidence type="ECO:0000259" key="9">
    <source>
        <dbReference type="PROSITE" id="PS51161"/>
    </source>
</evidence>
<evidence type="ECO:0000256" key="4">
    <source>
        <dbReference type="ARBA" id="ARBA00022840"/>
    </source>
</evidence>
<dbReference type="HAMAP" id="MF_00440">
    <property type="entry name" value="NrdR"/>
    <property type="match status" value="1"/>
</dbReference>
<dbReference type="InterPro" id="IPR005144">
    <property type="entry name" value="ATP-cone_dom"/>
</dbReference>
<dbReference type="PANTHER" id="PTHR30455:SF2">
    <property type="entry name" value="TRANSCRIPTIONAL REPRESSOR NRDR"/>
    <property type="match status" value="1"/>
</dbReference>
<dbReference type="STRING" id="1391654.AKJ09_10318"/>
<keyword evidence="2 8" id="KW-0547">Nucleotide-binding</keyword>
<dbReference type="PROSITE" id="PS51161">
    <property type="entry name" value="ATP_CONE"/>
    <property type="match status" value="1"/>
</dbReference>
<gene>
    <name evidence="8" type="primary">nrdR</name>
    <name evidence="10" type="ORF">AKJ09_10318</name>
</gene>
<keyword evidence="8" id="KW-0862">Zinc</keyword>
<dbReference type="EMBL" id="CP012333">
    <property type="protein sequence ID" value="AKV03655.1"/>
    <property type="molecule type" value="Genomic_DNA"/>
</dbReference>
<evidence type="ECO:0000313" key="11">
    <source>
        <dbReference type="Proteomes" id="UP000064967"/>
    </source>
</evidence>
<comment type="similarity">
    <text evidence="8">Belongs to the NrdR family.</text>
</comment>
<dbReference type="KEGG" id="llu:AKJ09_10318"/>
<comment type="cofactor">
    <cofactor evidence="8">
        <name>Zn(2+)</name>
        <dbReference type="ChEBI" id="CHEBI:29105"/>
    </cofactor>
    <text evidence="8">Binds 1 zinc ion.</text>
</comment>
<keyword evidence="3 8" id="KW-0863">Zinc-finger</keyword>
<name>A0A0K1QDZ9_9BACT</name>
<keyword evidence="5 8" id="KW-0805">Transcription regulation</keyword>
<evidence type="ECO:0000256" key="1">
    <source>
        <dbReference type="ARBA" id="ARBA00022491"/>
    </source>
</evidence>
<evidence type="ECO:0000313" key="10">
    <source>
        <dbReference type="EMBL" id="AKV03655.1"/>
    </source>
</evidence>
<evidence type="ECO:0000256" key="6">
    <source>
        <dbReference type="ARBA" id="ARBA00023125"/>
    </source>
</evidence>
<organism evidence="10 11">
    <name type="scientific">Labilithrix luteola</name>
    <dbReference type="NCBI Taxonomy" id="1391654"/>
    <lineage>
        <taxon>Bacteria</taxon>
        <taxon>Pseudomonadati</taxon>
        <taxon>Myxococcota</taxon>
        <taxon>Polyangia</taxon>
        <taxon>Polyangiales</taxon>
        <taxon>Labilitrichaceae</taxon>
        <taxon>Labilithrix</taxon>
    </lineage>
</organism>
<comment type="function">
    <text evidence="8">Negatively regulates transcription of bacterial ribonucleotide reductase nrd genes and operons by binding to NrdR-boxes.</text>
</comment>
<evidence type="ECO:0000256" key="7">
    <source>
        <dbReference type="ARBA" id="ARBA00023163"/>
    </source>
</evidence>
<protein>
    <recommendedName>
        <fullName evidence="8">Transcriptional repressor NrdR</fullName>
    </recommendedName>
</protein>
<keyword evidence="11" id="KW-1185">Reference proteome</keyword>
<dbReference type="GO" id="GO:0045892">
    <property type="term" value="P:negative regulation of DNA-templated transcription"/>
    <property type="evidence" value="ECO:0007669"/>
    <property type="project" value="UniProtKB-UniRule"/>
</dbReference>
<dbReference type="OrthoDB" id="9807461at2"/>
<feature type="zinc finger region" evidence="8">
    <location>
        <begin position="3"/>
        <end position="34"/>
    </location>
</feature>
<dbReference type="NCBIfam" id="TIGR00244">
    <property type="entry name" value="transcriptional regulator NrdR"/>
    <property type="match status" value="1"/>
</dbReference>
<dbReference type="GO" id="GO:0003677">
    <property type="term" value="F:DNA binding"/>
    <property type="evidence" value="ECO:0007669"/>
    <property type="project" value="UniProtKB-KW"/>
</dbReference>
<dbReference type="Pfam" id="PF03477">
    <property type="entry name" value="ATP-cone"/>
    <property type="match status" value="1"/>
</dbReference>
<dbReference type="RefSeq" id="WP_146654390.1">
    <property type="nucleotide sequence ID" value="NZ_CP012333.1"/>
</dbReference>
<keyword evidence="4 8" id="KW-0067">ATP-binding</keyword>
<dbReference type="PATRIC" id="fig|1391654.3.peg.10455"/>
<accession>A0A0K1QDZ9</accession>
<evidence type="ECO:0000256" key="8">
    <source>
        <dbReference type="HAMAP-Rule" id="MF_00440"/>
    </source>
</evidence>
<keyword evidence="6 8" id="KW-0238">DNA-binding</keyword>
<dbReference type="GO" id="GO:0008270">
    <property type="term" value="F:zinc ion binding"/>
    <property type="evidence" value="ECO:0007669"/>
    <property type="project" value="UniProtKB-UniRule"/>
</dbReference>